<reference evidence="1 2" key="1">
    <citation type="submission" date="2021-03" db="EMBL/GenBank/DDBJ databases">
        <title>Genomic Encyclopedia of Type Strains, Phase IV (KMG-IV): sequencing the most valuable type-strain genomes for metagenomic binning, comparative biology and taxonomic classification.</title>
        <authorList>
            <person name="Goeker M."/>
        </authorList>
    </citation>
    <scope>NUCLEOTIDE SEQUENCE [LARGE SCALE GENOMIC DNA]</scope>
    <source>
        <strain evidence="1 2">DSM 26048</strain>
    </source>
</reference>
<dbReference type="RefSeq" id="WP_209977559.1">
    <property type="nucleotide sequence ID" value="NZ_JAGGLB010000038.1"/>
</dbReference>
<organism evidence="1 2">
    <name type="scientific">Paenibacillus eucommiae</name>
    <dbReference type="NCBI Taxonomy" id="1355755"/>
    <lineage>
        <taxon>Bacteria</taxon>
        <taxon>Bacillati</taxon>
        <taxon>Bacillota</taxon>
        <taxon>Bacilli</taxon>
        <taxon>Bacillales</taxon>
        <taxon>Paenibacillaceae</taxon>
        <taxon>Paenibacillus</taxon>
    </lineage>
</organism>
<dbReference type="InterPro" id="IPR023296">
    <property type="entry name" value="Glyco_hydro_beta-prop_sf"/>
</dbReference>
<protein>
    <submittedName>
        <fullName evidence="1">Uncharacterized protein</fullName>
    </submittedName>
</protein>
<keyword evidence="2" id="KW-1185">Reference proteome</keyword>
<accession>A0ABS4J7C2</accession>
<dbReference type="SUPFAM" id="SSF75005">
    <property type="entry name" value="Arabinanase/levansucrase/invertase"/>
    <property type="match status" value="1"/>
</dbReference>
<sequence length="634" mass="69883">MDYAQKRWMNAWLRHPVLGDPSFDSFERVGECVHRSEKPYEWAVNGSLFRDPKDGGWYYYAGLYPYGYKLIEEFSAHCIVYKSADEGVNWECLGPVFEKGFAFDHHDVASDIVPDAVVTYDEQSDTYWMAYDWCTNNSDWSNAFNPLGTGADSGAALAWAKTPAGPFTRLPAPHISNVELAGDMGRFKRIYASTLLKRKNDWITLALCDSSEYFSWGLACMTAPSPEGPWSRPVIVMSVDRPEYYPAPVEFYPCFAVGDTVYAPATSVAASRNYQAVFSASLEEAHEPEAWSLLFDGNAWHSRPRLDEKYGIWGQTFHGFVHNGIFNVMYPSKNEDDHGTLFVASRPWEQPFSDGFTLSAHKGKAISPVLAGYVHFSLKADVVLEGTVDFAFDYGGILGPNESKSDAVPHQQSISSYSALRLSDEGSFKLITVDFNGVEFVHAAGSYDKPVTSIELRREGSNVIAFLGGIQVAEAEIAVSAAKPLALIAHEWSNLNCSKFEVTGHAGRYELFYNGFDALLGAGQRIGDWEVTASELYRSNKGLVGQGRCKAKWNVIGDGFDIYAPTAPEFGTIKVYVDGELSGHANLYAPEARASAVVHTVGGLTQGRHSVQIEAESGKFVLDIIAVHGSAEMD</sequence>
<proteinExistence type="predicted"/>
<dbReference type="Proteomes" id="UP001519287">
    <property type="component" value="Unassembled WGS sequence"/>
</dbReference>
<dbReference type="Gene3D" id="2.60.120.260">
    <property type="entry name" value="Galactose-binding domain-like"/>
    <property type="match status" value="1"/>
</dbReference>
<evidence type="ECO:0000313" key="2">
    <source>
        <dbReference type="Proteomes" id="UP001519287"/>
    </source>
</evidence>
<evidence type="ECO:0000313" key="1">
    <source>
        <dbReference type="EMBL" id="MBP1995752.1"/>
    </source>
</evidence>
<comment type="caution">
    <text evidence="1">The sequence shown here is derived from an EMBL/GenBank/DDBJ whole genome shotgun (WGS) entry which is preliminary data.</text>
</comment>
<name>A0ABS4J7C2_9BACL</name>
<gene>
    <name evidence="1" type="ORF">J2Z66_007394</name>
</gene>
<dbReference type="Gene3D" id="2.115.10.20">
    <property type="entry name" value="Glycosyl hydrolase domain, family 43"/>
    <property type="match status" value="1"/>
</dbReference>
<dbReference type="EMBL" id="JAGGLB010000038">
    <property type="protein sequence ID" value="MBP1995752.1"/>
    <property type="molecule type" value="Genomic_DNA"/>
</dbReference>